<dbReference type="AlphaFoldDB" id="A0A7Z9A2J8"/>
<accession>A0A7Z9A2J8</accession>
<gene>
    <name evidence="1" type="ORF">NCTC10207_00991</name>
</gene>
<dbReference type="RefSeq" id="WP_126499951.1">
    <property type="nucleotide sequence ID" value="NZ_LR134479.1"/>
</dbReference>
<proteinExistence type="predicted"/>
<organism evidence="1 2">
    <name type="scientific">Rothia aeria</name>
    <dbReference type="NCBI Taxonomy" id="172042"/>
    <lineage>
        <taxon>Bacteria</taxon>
        <taxon>Bacillati</taxon>
        <taxon>Actinomycetota</taxon>
        <taxon>Actinomycetes</taxon>
        <taxon>Micrococcales</taxon>
        <taxon>Micrococcaceae</taxon>
        <taxon>Rothia</taxon>
    </lineage>
</organism>
<sequence>MKPMELDEMPNDIFIQDIKELTESFSIDFPDVFRQLLTELNVSKDDLFITDFIENQKIANSYTGYVFDKTHKKMYDYTIKNKKLSFFEVDIKKLTTKDTDSIRVLDEL</sequence>
<name>A0A7Z9A2J8_9MICC</name>
<dbReference type="EMBL" id="LR134479">
    <property type="protein sequence ID" value="VEI22897.1"/>
    <property type="molecule type" value="Genomic_DNA"/>
</dbReference>
<evidence type="ECO:0000313" key="1">
    <source>
        <dbReference type="EMBL" id="VEI22897.1"/>
    </source>
</evidence>
<reference evidence="1 2" key="1">
    <citation type="submission" date="2018-12" db="EMBL/GenBank/DDBJ databases">
        <authorList>
            <consortium name="Pathogen Informatics"/>
        </authorList>
    </citation>
    <scope>NUCLEOTIDE SEQUENCE [LARGE SCALE GENOMIC DNA]</scope>
    <source>
        <strain evidence="1 2">NCTC10207</strain>
    </source>
</reference>
<evidence type="ECO:0000313" key="2">
    <source>
        <dbReference type="Proteomes" id="UP000282386"/>
    </source>
</evidence>
<dbReference type="Proteomes" id="UP000282386">
    <property type="component" value="Chromosome"/>
</dbReference>
<protein>
    <submittedName>
        <fullName evidence="1">Uncharacterized protein</fullName>
    </submittedName>
</protein>